<protein>
    <recommendedName>
        <fullName evidence="1">SprT-like domain-containing protein</fullName>
    </recommendedName>
</protein>
<dbReference type="GO" id="GO:0005634">
    <property type="term" value="C:nucleus"/>
    <property type="evidence" value="ECO:0007669"/>
    <property type="project" value="TreeGrafter"/>
</dbReference>
<dbReference type="Gramene" id="ABO93862">
    <property type="protein sequence ID" value="ABO93862"/>
    <property type="gene ID" value="OSTLU_7517"/>
</dbReference>
<feature type="domain" description="SprT-like" evidence="1">
    <location>
        <begin position="1"/>
        <end position="156"/>
    </location>
</feature>
<dbReference type="InterPro" id="IPR036910">
    <property type="entry name" value="HMG_box_dom_sf"/>
</dbReference>
<dbReference type="EMBL" id="CP000581">
    <property type="protein sequence ID" value="ABO93862.1"/>
    <property type="molecule type" value="Genomic_DNA"/>
</dbReference>
<dbReference type="GO" id="GO:0006950">
    <property type="term" value="P:response to stress"/>
    <property type="evidence" value="ECO:0007669"/>
    <property type="project" value="UniProtKB-ARBA"/>
</dbReference>
<dbReference type="PANTHER" id="PTHR23099:SF0">
    <property type="entry name" value="GERM CELL NUCLEAR ACIDIC PROTEIN"/>
    <property type="match status" value="1"/>
</dbReference>
<dbReference type="HOGENOM" id="CLU_012966_1_0_1"/>
<organism evidence="2 3">
    <name type="scientific">Ostreococcus lucimarinus (strain CCE9901)</name>
    <dbReference type="NCBI Taxonomy" id="436017"/>
    <lineage>
        <taxon>Eukaryota</taxon>
        <taxon>Viridiplantae</taxon>
        <taxon>Chlorophyta</taxon>
        <taxon>Mamiellophyceae</taxon>
        <taxon>Mamiellales</taxon>
        <taxon>Bathycoccaceae</taxon>
        <taxon>Ostreococcus</taxon>
    </lineage>
</organism>
<evidence type="ECO:0000259" key="1">
    <source>
        <dbReference type="SMART" id="SM00731"/>
    </source>
</evidence>
<keyword evidence="3" id="KW-1185">Reference proteome</keyword>
<evidence type="ECO:0000313" key="3">
    <source>
        <dbReference type="Proteomes" id="UP000001568"/>
    </source>
</evidence>
<dbReference type="Proteomes" id="UP000001568">
    <property type="component" value="Chromosome 1"/>
</dbReference>
<evidence type="ECO:0000313" key="2">
    <source>
        <dbReference type="EMBL" id="ABO93862.1"/>
    </source>
</evidence>
<dbReference type="eggNOG" id="KOG3854">
    <property type="taxonomic scope" value="Eukaryota"/>
</dbReference>
<name>A4RRH5_OSTLU</name>
<dbReference type="STRING" id="436017.A4RRH5"/>
<dbReference type="SUPFAM" id="SSF47095">
    <property type="entry name" value="HMG-box"/>
    <property type="match status" value="1"/>
</dbReference>
<accession>A4RRH5</accession>
<gene>
    <name evidence="2" type="ORF">OSTLU_7517</name>
</gene>
<dbReference type="SMART" id="SM00731">
    <property type="entry name" value="SprT"/>
    <property type="match status" value="1"/>
</dbReference>
<dbReference type="Pfam" id="PF10263">
    <property type="entry name" value="SprT-like"/>
    <property type="match status" value="1"/>
</dbReference>
<dbReference type="KEGG" id="olu:OSTLU_7517"/>
<dbReference type="RefSeq" id="XP_001415570.1">
    <property type="nucleotide sequence ID" value="XM_001415533.1"/>
</dbReference>
<dbReference type="CDD" id="cd00084">
    <property type="entry name" value="HMG-box_SF"/>
    <property type="match status" value="1"/>
</dbReference>
<dbReference type="AlphaFoldDB" id="A4RRH5"/>
<dbReference type="GeneID" id="4999541"/>
<dbReference type="OrthoDB" id="20772at2759"/>
<reference evidence="2 3" key="1">
    <citation type="journal article" date="2007" name="Proc. Natl. Acad. Sci. U.S.A.">
        <title>The tiny eukaryote Ostreococcus provides genomic insights into the paradox of plankton speciation.</title>
        <authorList>
            <person name="Palenik B."/>
            <person name="Grimwood J."/>
            <person name="Aerts A."/>
            <person name="Rouze P."/>
            <person name="Salamov A."/>
            <person name="Putnam N."/>
            <person name="Dupont C."/>
            <person name="Jorgensen R."/>
            <person name="Derelle E."/>
            <person name="Rombauts S."/>
            <person name="Zhou K."/>
            <person name="Otillar R."/>
            <person name="Merchant S.S."/>
            <person name="Podell S."/>
            <person name="Gaasterland T."/>
            <person name="Napoli C."/>
            <person name="Gendler K."/>
            <person name="Manuell A."/>
            <person name="Tai V."/>
            <person name="Vallon O."/>
            <person name="Piganeau G."/>
            <person name="Jancek S."/>
            <person name="Heijde M."/>
            <person name="Jabbari K."/>
            <person name="Bowler C."/>
            <person name="Lohr M."/>
            <person name="Robbens S."/>
            <person name="Werner G."/>
            <person name="Dubchak I."/>
            <person name="Pazour G.J."/>
            <person name="Ren Q."/>
            <person name="Paulsen I."/>
            <person name="Delwiche C."/>
            <person name="Schmutz J."/>
            <person name="Rokhsar D."/>
            <person name="Van de Peer Y."/>
            <person name="Moreau H."/>
            <person name="Grigoriev I.V."/>
        </authorList>
    </citation>
    <scope>NUCLEOTIDE SEQUENCE [LARGE SCALE GENOMIC DNA]</scope>
    <source>
        <strain evidence="2 3">CCE9901</strain>
    </source>
</reference>
<dbReference type="OMA" id="CHNYDIE"/>
<dbReference type="PANTHER" id="PTHR23099">
    <property type="entry name" value="TRANSCRIPTIONAL REGULATOR"/>
    <property type="match status" value="1"/>
</dbReference>
<proteinExistence type="predicted"/>
<sequence>LFAEFNEKVFDAELPSDFEVTWNKKLLTTAGLTHYKRSTKSGETTYSARIELSNKVLDTVEKLESTLLHEMCHASAWLVDKTAKPPHGPVFKKWASQAMKVYPETNVSTCHAYTIHQPYKWRCTRDWCQQEYGRHSKSIDITKKACGACGGKLEYLGKFKKNGDEVAARAPTAFSLFVKEHFKSTKNALGASTPHKDVMKHLSQRW</sequence>
<feature type="non-terminal residue" evidence="2">
    <location>
        <position position="206"/>
    </location>
</feature>
<dbReference type="InterPro" id="IPR006640">
    <property type="entry name" value="SprT-like_domain"/>
</dbReference>
<feature type="non-terminal residue" evidence="2">
    <location>
        <position position="1"/>
    </location>
</feature>